<keyword evidence="1" id="KW-0812">Transmembrane</keyword>
<feature type="transmembrane region" description="Helical" evidence="1">
    <location>
        <begin position="16"/>
        <end position="37"/>
    </location>
</feature>
<reference evidence="2 3" key="1">
    <citation type="journal article" date="2023" name="G3 (Bethesda)">
        <title>A high-quality reference genome for the fission yeast Schizosaccharomyces osmophilus.</title>
        <authorList>
            <person name="Jia G.S."/>
            <person name="Zhang W.C."/>
            <person name="Liang Y."/>
            <person name="Liu X.H."/>
            <person name="Rhind N."/>
            <person name="Pidoux A."/>
            <person name="Brysch-Herzberg M."/>
            <person name="Du L.L."/>
        </authorList>
    </citation>
    <scope>NUCLEOTIDE SEQUENCE [LARGE SCALE GENOMIC DNA]</scope>
    <source>
        <strain evidence="2 3">CBS 15793</strain>
    </source>
</reference>
<feature type="transmembrane region" description="Helical" evidence="1">
    <location>
        <begin position="77"/>
        <end position="100"/>
    </location>
</feature>
<dbReference type="Proteomes" id="UP001212411">
    <property type="component" value="Chromosome 3"/>
</dbReference>
<name>A0AAE9WIX6_9SCHI</name>
<dbReference type="AlphaFoldDB" id="A0AAE9WIX6"/>
<sequence length="130" mass="14757">MPLGTSTNEKDDLNSLLNISVTLYSIYCFILFIIYLVNFFSSEYSKFGEECVSGQFGQMRYIHTACGKSERKNIENIASVFTFFPCLILGIICTILFSIYNRPIVVRIEDNAIPLEDISRKSGKTNIQSN</sequence>
<dbReference type="EMBL" id="CP115613">
    <property type="protein sequence ID" value="WBW75008.1"/>
    <property type="molecule type" value="Genomic_DNA"/>
</dbReference>
<accession>A0AAE9WIX6</accession>
<dbReference type="KEGG" id="som:SOMG_04949"/>
<evidence type="ECO:0000256" key="1">
    <source>
        <dbReference type="SAM" id="Phobius"/>
    </source>
</evidence>
<dbReference type="RefSeq" id="XP_056039251.1">
    <property type="nucleotide sequence ID" value="XM_056183724.1"/>
</dbReference>
<proteinExistence type="predicted"/>
<keyword evidence="1" id="KW-0472">Membrane</keyword>
<dbReference type="GeneID" id="80878413"/>
<evidence type="ECO:0000313" key="2">
    <source>
        <dbReference type="EMBL" id="WBW75008.1"/>
    </source>
</evidence>
<evidence type="ECO:0000313" key="3">
    <source>
        <dbReference type="Proteomes" id="UP001212411"/>
    </source>
</evidence>
<organism evidence="2 3">
    <name type="scientific">Schizosaccharomyces osmophilus</name>
    <dbReference type="NCBI Taxonomy" id="2545709"/>
    <lineage>
        <taxon>Eukaryota</taxon>
        <taxon>Fungi</taxon>
        <taxon>Dikarya</taxon>
        <taxon>Ascomycota</taxon>
        <taxon>Taphrinomycotina</taxon>
        <taxon>Schizosaccharomycetes</taxon>
        <taxon>Schizosaccharomycetales</taxon>
        <taxon>Schizosaccharomycetaceae</taxon>
        <taxon>Schizosaccharomyces</taxon>
    </lineage>
</organism>
<gene>
    <name evidence="2" type="ORF">SOMG_04949</name>
</gene>
<protein>
    <submittedName>
        <fullName evidence="2">Uncharacterized protein</fullName>
    </submittedName>
</protein>
<keyword evidence="3" id="KW-1185">Reference proteome</keyword>
<keyword evidence="1" id="KW-1133">Transmembrane helix</keyword>